<protein>
    <submittedName>
        <fullName evidence="1">Peptidase S9, prolyl oligopeptidase active site region</fullName>
    </submittedName>
</protein>
<dbReference type="AlphaFoldDB" id="T1C5K5"/>
<dbReference type="InterPro" id="IPR051167">
    <property type="entry name" value="Prolyl_oligopep/macrocyclase"/>
</dbReference>
<proteinExistence type="predicted"/>
<dbReference type="SUPFAM" id="SSF53474">
    <property type="entry name" value="alpha/beta-Hydrolases"/>
    <property type="match status" value="1"/>
</dbReference>
<evidence type="ECO:0000313" key="1">
    <source>
        <dbReference type="EMBL" id="EQD76133.1"/>
    </source>
</evidence>
<name>T1C5K5_9ZZZZ</name>
<dbReference type="InterPro" id="IPR029058">
    <property type="entry name" value="AB_hydrolase_fold"/>
</dbReference>
<reference evidence="1" key="2">
    <citation type="journal article" date="2014" name="ISME J.">
        <title>Microbial stratification in low pH oxic and suboxic macroscopic growths along an acid mine drainage.</title>
        <authorList>
            <person name="Mendez-Garcia C."/>
            <person name="Mesa V."/>
            <person name="Sprenger R.R."/>
            <person name="Richter M."/>
            <person name="Diez M.S."/>
            <person name="Solano J."/>
            <person name="Bargiela R."/>
            <person name="Golyshina O.V."/>
            <person name="Manteca A."/>
            <person name="Ramos J.L."/>
            <person name="Gallego J.R."/>
            <person name="Llorente I."/>
            <person name="Martins Dos Santos V.A."/>
            <person name="Jensen O.N."/>
            <person name="Pelaez A.I."/>
            <person name="Sanchez J."/>
            <person name="Ferrer M."/>
        </authorList>
    </citation>
    <scope>NUCLEOTIDE SEQUENCE</scope>
</reference>
<accession>T1C5K5</accession>
<feature type="non-terminal residue" evidence="1">
    <location>
        <position position="59"/>
    </location>
</feature>
<dbReference type="GO" id="GO:0005829">
    <property type="term" value="C:cytosol"/>
    <property type="evidence" value="ECO:0007669"/>
    <property type="project" value="TreeGrafter"/>
</dbReference>
<dbReference type="PANTHER" id="PTHR42881:SF2">
    <property type="entry name" value="PROLYL ENDOPEPTIDASE"/>
    <property type="match status" value="1"/>
</dbReference>
<gene>
    <name evidence="1" type="ORF">B1A_03469</name>
</gene>
<dbReference type="PANTHER" id="PTHR42881">
    <property type="entry name" value="PROLYL ENDOPEPTIDASE"/>
    <property type="match status" value="1"/>
</dbReference>
<sequence>MRFDPDHYVVQQVFYPSTGGVEVPMFIVHRKGLALDGTNPTVLYGYGGFDITVPPYFAR</sequence>
<reference evidence="1" key="1">
    <citation type="submission" date="2013-08" db="EMBL/GenBank/DDBJ databases">
        <authorList>
            <person name="Mendez C."/>
            <person name="Richter M."/>
            <person name="Ferrer M."/>
            <person name="Sanchez J."/>
        </authorList>
    </citation>
    <scope>NUCLEOTIDE SEQUENCE</scope>
</reference>
<dbReference type="EMBL" id="AUZX01002546">
    <property type="protein sequence ID" value="EQD76133.1"/>
    <property type="molecule type" value="Genomic_DNA"/>
</dbReference>
<dbReference type="Gene3D" id="3.40.50.1820">
    <property type="entry name" value="alpha/beta hydrolase"/>
    <property type="match status" value="1"/>
</dbReference>
<comment type="caution">
    <text evidence="1">The sequence shown here is derived from an EMBL/GenBank/DDBJ whole genome shotgun (WGS) entry which is preliminary data.</text>
</comment>
<dbReference type="GO" id="GO:0070012">
    <property type="term" value="F:oligopeptidase activity"/>
    <property type="evidence" value="ECO:0007669"/>
    <property type="project" value="TreeGrafter"/>
</dbReference>
<organism evidence="1">
    <name type="scientific">mine drainage metagenome</name>
    <dbReference type="NCBI Taxonomy" id="410659"/>
    <lineage>
        <taxon>unclassified sequences</taxon>
        <taxon>metagenomes</taxon>
        <taxon>ecological metagenomes</taxon>
    </lineage>
</organism>